<proteinExistence type="predicted"/>
<comment type="caution">
    <text evidence="2">The sequence shown here is derived from an EMBL/GenBank/DDBJ whole genome shotgun (WGS) entry which is preliminary data.</text>
</comment>
<dbReference type="InterPro" id="IPR003961">
    <property type="entry name" value="FN3_dom"/>
</dbReference>
<evidence type="ECO:0000313" key="2">
    <source>
        <dbReference type="EMBL" id="KAK2148223.1"/>
    </source>
</evidence>
<dbReference type="Gene3D" id="2.60.40.10">
    <property type="entry name" value="Immunoglobulins"/>
    <property type="match status" value="1"/>
</dbReference>
<reference evidence="2" key="1">
    <citation type="journal article" date="2023" name="Mol. Biol. Evol.">
        <title>Third-Generation Sequencing Reveals the Adaptive Role of the Epigenome in Three Deep-Sea Polychaetes.</title>
        <authorList>
            <person name="Perez M."/>
            <person name="Aroh O."/>
            <person name="Sun Y."/>
            <person name="Lan Y."/>
            <person name="Juniper S.K."/>
            <person name="Young C.R."/>
            <person name="Angers B."/>
            <person name="Qian P.Y."/>
        </authorList>
    </citation>
    <scope>NUCLEOTIDE SEQUENCE</scope>
    <source>
        <strain evidence="2">R07B-5</strain>
    </source>
</reference>
<dbReference type="PANTHER" id="PTHR16897:SF2">
    <property type="entry name" value="OS03G0226600 PROTEIN"/>
    <property type="match status" value="1"/>
</dbReference>
<dbReference type="AlphaFoldDB" id="A0AAD9MXW0"/>
<accession>A0AAD9MXW0</accession>
<sequence>MYTWAVGTKPCGDDILPFNDPHEHLASADDWNNIGVAFPLNLPDDEYYVTVRAINNIEFGPLALTVCHSQPYTVDASPPVIYDITDVMYDEDNFVISFLANAADPVSGIKVAEMGLGQSRKDTAILSWTPVQNYSHIQYTFNVPNGVPVWVKMRFTNNVDLSSVGHAEKSITIDSSAPVAGQVYDGDQMKRDAVFQSSSTRYCANWHGFSDAQSGISKFLFALGTKAGTDDIVNVKKLSYDQTSYCVDSLQLKHKHEYFASITAINAALIQRNVTVHSDGVYIDVTPPVKGVVSDGKNPDSDTIYTSEAATVAGTWKQFSDPESGLKDYLVGVYRKTEDKVNEETLIHTERRSPSVNMLELHHFHLHHGDMVRVNVTATNNAELSSSATSNGFTVDLTKPKMLLLVDGDNPQHDLQYTDSTSSLTATWSFVDPESMIDHYKVSAYEIDGGQLSLIYPTLSEWKTIPGSATKWTMDEALNLKIGARYKIRVSAVNGAGLTAVHYTDGLLVDPTPPEILFVHAGALLGESEELIDGYVVHNNQDGIQASWAAVDLESDVREYLVGIGTAEGQTDLLDFQNMGLSEDGYINNVNLALTDVSTNSPVYYITVKAINNAGKESAVRSSSAIRIVSGDITGVVYDGPDSQVDIDYDMDVSDVTVTFNGFESQRDGISHYYWAVGSAPRLDDVKPYSRADVLVNDEEMERTLGIGGSGKGHGQLALSDSMKYYISVRAVTGAGSVLESSSDGFVVDVTPPAVVITSVGNVPMNSSAGASVVYREDTDWVTATWDTSDPQSGVGDMWLHQGTYPGDDNVNPSMWIGNTSSLQKGFMRPRTGGQPNILTIDATNGVGLRTTQMSQVLAVDTSAPLEGVVNCPQFVQGGDSVECSWSGFVEKESEIDFYKFGVGKVEGDDSVYTFHQVKAGVTSHRATGEYR</sequence>
<organism evidence="2 3">
    <name type="scientific">Ridgeia piscesae</name>
    <name type="common">Tubeworm</name>
    <dbReference type="NCBI Taxonomy" id="27915"/>
    <lineage>
        <taxon>Eukaryota</taxon>
        <taxon>Metazoa</taxon>
        <taxon>Spiralia</taxon>
        <taxon>Lophotrochozoa</taxon>
        <taxon>Annelida</taxon>
        <taxon>Polychaeta</taxon>
        <taxon>Sedentaria</taxon>
        <taxon>Canalipalpata</taxon>
        <taxon>Sabellida</taxon>
        <taxon>Siboglinidae</taxon>
        <taxon>Ridgeia</taxon>
    </lineage>
</organism>
<keyword evidence="3" id="KW-1185">Reference proteome</keyword>
<evidence type="ECO:0000259" key="1">
    <source>
        <dbReference type="PROSITE" id="PS50853"/>
    </source>
</evidence>
<dbReference type="Pfam" id="PF00041">
    <property type="entry name" value="fn3"/>
    <property type="match status" value="1"/>
</dbReference>
<evidence type="ECO:0000313" key="3">
    <source>
        <dbReference type="Proteomes" id="UP001209878"/>
    </source>
</evidence>
<dbReference type="SUPFAM" id="SSF49265">
    <property type="entry name" value="Fibronectin type III"/>
    <property type="match status" value="1"/>
</dbReference>
<dbReference type="InterPro" id="IPR036116">
    <property type="entry name" value="FN3_sf"/>
</dbReference>
<gene>
    <name evidence="2" type="ORF">NP493_3263g00004</name>
</gene>
<dbReference type="PROSITE" id="PS50853">
    <property type="entry name" value="FN3"/>
    <property type="match status" value="1"/>
</dbReference>
<protein>
    <recommendedName>
        <fullName evidence="1">Fibronectin type-III domain-containing protein</fullName>
    </recommendedName>
</protein>
<dbReference type="Proteomes" id="UP001209878">
    <property type="component" value="Unassembled WGS sequence"/>
</dbReference>
<feature type="domain" description="Fibronectin type-III" evidence="1">
    <location>
        <begin position="411"/>
        <end position="515"/>
    </location>
</feature>
<dbReference type="CDD" id="cd00063">
    <property type="entry name" value="FN3"/>
    <property type="match status" value="1"/>
</dbReference>
<dbReference type="InterPro" id="IPR013783">
    <property type="entry name" value="Ig-like_fold"/>
</dbReference>
<dbReference type="EMBL" id="JAODUO010003246">
    <property type="protein sequence ID" value="KAK2148223.1"/>
    <property type="molecule type" value="Genomic_DNA"/>
</dbReference>
<name>A0AAD9MXW0_RIDPI</name>
<dbReference type="SMART" id="SM00060">
    <property type="entry name" value="FN3"/>
    <property type="match status" value="3"/>
</dbReference>
<dbReference type="PANTHER" id="PTHR16897">
    <property type="entry name" value="OS10G0105400 PROTEIN"/>
    <property type="match status" value="1"/>
</dbReference>